<dbReference type="InterPro" id="IPR018108">
    <property type="entry name" value="MCP_transmembrane"/>
</dbReference>
<protein>
    <recommendedName>
        <fullName evidence="10">Mitochondrial carrier protein</fullName>
    </recommendedName>
</protein>
<keyword evidence="2 7" id="KW-0813">Transport</keyword>
<keyword evidence="5 6" id="KW-0472">Membrane</keyword>
<proteinExistence type="inferred from homology"/>
<comment type="similarity">
    <text evidence="7">Belongs to the mitochondrial carrier (TC 2.A.29) family.</text>
</comment>
<keyword evidence="4" id="KW-0677">Repeat</keyword>
<keyword evidence="3 6" id="KW-0812">Transmembrane</keyword>
<reference evidence="8 9" key="1">
    <citation type="submission" date="2014-11" db="EMBL/GenBank/DDBJ databases">
        <authorList>
            <person name="Zhu J."/>
            <person name="Qi W."/>
            <person name="Song R."/>
        </authorList>
    </citation>
    <scope>NUCLEOTIDE SEQUENCE [LARGE SCALE GENOMIC DNA]</scope>
</reference>
<name>A0A0G4FHU9_VITBC</name>
<evidence type="ECO:0000256" key="6">
    <source>
        <dbReference type="PROSITE-ProRule" id="PRU00282"/>
    </source>
</evidence>
<evidence type="ECO:0000256" key="4">
    <source>
        <dbReference type="ARBA" id="ARBA00022737"/>
    </source>
</evidence>
<dbReference type="OrthoDB" id="270584at2759"/>
<dbReference type="VEuPathDB" id="CryptoDB:Vbra_21306"/>
<evidence type="ECO:0000256" key="2">
    <source>
        <dbReference type="ARBA" id="ARBA00022448"/>
    </source>
</evidence>
<gene>
    <name evidence="8" type="ORF">Vbra_21306</name>
</gene>
<dbReference type="PROSITE" id="PS50920">
    <property type="entry name" value="SOLCAR"/>
    <property type="match status" value="3"/>
</dbReference>
<dbReference type="PANTHER" id="PTHR24089">
    <property type="entry name" value="SOLUTE CARRIER FAMILY 25"/>
    <property type="match status" value="1"/>
</dbReference>
<dbReference type="InterPro" id="IPR002067">
    <property type="entry name" value="MCP"/>
</dbReference>
<evidence type="ECO:0000313" key="8">
    <source>
        <dbReference type="EMBL" id="CEM13027.1"/>
    </source>
</evidence>
<dbReference type="GO" id="GO:0055085">
    <property type="term" value="P:transmembrane transport"/>
    <property type="evidence" value="ECO:0007669"/>
    <property type="project" value="InterPro"/>
</dbReference>
<evidence type="ECO:0000256" key="7">
    <source>
        <dbReference type="RuleBase" id="RU000488"/>
    </source>
</evidence>
<keyword evidence="9" id="KW-1185">Reference proteome</keyword>
<evidence type="ECO:0000313" key="9">
    <source>
        <dbReference type="Proteomes" id="UP000041254"/>
    </source>
</evidence>
<dbReference type="OMA" id="MLGMWET"/>
<dbReference type="GO" id="GO:0016020">
    <property type="term" value="C:membrane"/>
    <property type="evidence" value="ECO:0007669"/>
    <property type="project" value="UniProtKB-SubCell"/>
</dbReference>
<evidence type="ECO:0008006" key="10">
    <source>
        <dbReference type="Google" id="ProtNLM"/>
    </source>
</evidence>
<dbReference type="InParanoid" id="A0A0G4FHU9"/>
<dbReference type="Pfam" id="PF00153">
    <property type="entry name" value="Mito_carr"/>
    <property type="match status" value="3"/>
</dbReference>
<dbReference type="PRINTS" id="PR00926">
    <property type="entry name" value="MITOCARRIER"/>
</dbReference>
<comment type="subcellular location">
    <subcellularLocation>
        <location evidence="1">Membrane</location>
        <topology evidence="1">Multi-pass membrane protein</topology>
    </subcellularLocation>
</comment>
<sequence length="394" mass="41425">MQSSDHDHSTPPSPQCSLVSAALAGLVTKTACAPLDRVRTLYQIQGMFNATAGHSAAPRPVTTLKYGGSFGLSTFGQIYAEEGVAGLFRGNLMNCIRAMAVYGIKFGTNDFIKDHIRLARSSISSSGSSSNGSSSNRADGRLCFSDLLLAGLVAGTAQKLLTYPLDLLTVRLAMGSNVVAVASGGVGVGGGSGGYRGILDCVGRIYVREGMGGFWKGLCPTLMTGVPYVMFQLSLWEYYRDAYRRYLRPSVYGVSSSKADGMKDVLESSIESSIAGSLGSLTAQLLVFPGDTIRKRMMADGVDSRPGGGKDPRKYKGMMDCLRQVLREGGASRLYHGLVPCIVKALPNGAIQFGSIELFSKLVPQAYLLITSALAALATTTTATTTTAAAAGVT</sequence>
<feature type="repeat" description="Solcar" evidence="6">
    <location>
        <begin position="12"/>
        <end position="115"/>
    </location>
</feature>
<evidence type="ECO:0000256" key="3">
    <source>
        <dbReference type="ARBA" id="ARBA00022692"/>
    </source>
</evidence>
<feature type="repeat" description="Solcar" evidence="6">
    <location>
        <begin position="142"/>
        <end position="242"/>
    </location>
</feature>
<dbReference type="STRING" id="1169540.A0A0G4FHU9"/>
<dbReference type="Gene3D" id="1.50.40.10">
    <property type="entry name" value="Mitochondrial carrier domain"/>
    <property type="match status" value="1"/>
</dbReference>
<dbReference type="SUPFAM" id="SSF103506">
    <property type="entry name" value="Mitochondrial carrier"/>
    <property type="match status" value="1"/>
</dbReference>
<dbReference type="InterPro" id="IPR023395">
    <property type="entry name" value="MCP_dom_sf"/>
</dbReference>
<organism evidence="8 9">
    <name type="scientific">Vitrella brassicaformis (strain CCMP3155)</name>
    <dbReference type="NCBI Taxonomy" id="1169540"/>
    <lineage>
        <taxon>Eukaryota</taxon>
        <taxon>Sar</taxon>
        <taxon>Alveolata</taxon>
        <taxon>Colpodellida</taxon>
        <taxon>Vitrellaceae</taxon>
        <taxon>Vitrella</taxon>
    </lineage>
</organism>
<evidence type="ECO:0000256" key="1">
    <source>
        <dbReference type="ARBA" id="ARBA00004141"/>
    </source>
</evidence>
<evidence type="ECO:0000256" key="5">
    <source>
        <dbReference type="ARBA" id="ARBA00023136"/>
    </source>
</evidence>
<dbReference type="Proteomes" id="UP000041254">
    <property type="component" value="Unassembled WGS sequence"/>
</dbReference>
<dbReference type="EMBL" id="CDMY01000441">
    <property type="protein sequence ID" value="CEM13027.1"/>
    <property type="molecule type" value="Genomic_DNA"/>
</dbReference>
<dbReference type="AlphaFoldDB" id="A0A0G4FHU9"/>
<feature type="repeat" description="Solcar" evidence="6">
    <location>
        <begin position="267"/>
        <end position="362"/>
    </location>
</feature>
<accession>A0A0G4FHU9</accession>
<dbReference type="PhylomeDB" id="A0A0G4FHU9"/>